<accession>M7BEC7</accession>
<proteinExistence type="predicted"/>
<organism evidence="2 3">
    <name type="scientific">Chelonia mydas</name>
    <name type="common">Green sea-turtle</name>
    <name type="synonym">Chelonia agassizi</name>
    <dbReference type="NCBI Taxonomy" id="8469"/>
    <lineage>
        <taxon>Eukaryota</taxon>
        <taxon>Metazoa</taxon>
        <taxon>Chordata</taxon>
        <taxon>Craniata</taxon>
        <taxon>Vertebrata</taxon>
        <taxon>Euteleostomi</taxon>
        <taxon>Archelosauria</taxon>
        <taxon>Testudinata</taxon>
        <taxon>Testudines</taxon>
        <taxon>Cryptodira</taxon>
        <taxon>Durocryptodira</taxon>
        <taxon>Americhelydia</taxon>
        <taxon>Chelonioidea</taxon>
        <taxon>Cheloniidae</taxon>
        <taxon>Chelonia</taxon>
    </lineage>
</organism>
<name>M7BEC7_CHEMY</name>
<gene>
    <name evidence="2" type="ORF">UY3_16357</name>
</gene>
<feature type="region of interest" description="Disordered" evidence="1">
    <location>
        <begin position="165"/>
        <end position="190"/>
    </location>
</feature>
<reference evidence="3" key="1">
    <citation type="journal article" date="2013" name="Nat. Genet.">
        <title>The draft genomes of soft-shell turtle and green sea turtle yield insights into the development and evolution of the turtle-specific body plan.</title>
        <authorList>
            <person name="Wang Z."/>
            <person name="Pascual-Anaya J."/>
            <person name="Zadissa A."/>
            <person name="Li W."/>
            <person name="Niimura Y."/>
            <person name="Huang Z."/>
            <person name="Li C."/>
            <person name="White S."/>
            <person name="Xiong Z."/>
            <person name="Fang D."/>
            <person name="Wang B."/>
            <person name="Ming Y."/>
            <person name="Chen Y."/>
            <person name="Zheng Y."/>
            <person name="Kuraku S."/>
            <person name="Pignatelli M."/>
            <person name="Herrero J."/>
            <person name="Beal K."/>
            <person name="Nozawa M."/>
            <person name="Li Q."/>
            <person name="Wang J."/>
            <person name="Zhang H."/>
            <person name="Yu L."/>
            <person name="Shigenobu S."/>
            <person name="Wang J."/>
            <person name="Liu J."/>
            <person name="Flicek P."/>
            <person name="Searle S."/>
            <person name="Wang J."/>
            <person name="Kuratani S."/>
            <person name="Yin Y."/>
            <person name="Aken B."/>
            <person name="Zhang G."/>
            <person name="Irie N."/>
        </authorList>
    </citation>
    <scope>NUCLEOTIDE SEQUENCE [LARGE SCALE GENOMIC DNA]</scope>
</reference>
<evidence type="ECO:0000256" key="1">
    <source>
        <dbReference type="SAM" id="MobiDB-lite"/>
    </source>
</evidence>
<dbReference type="AlphaFoldDB" id="M7BEC7"/>
<feature type="compositionally biased region" description="Low complexity" evidence="1">
    <location>
        <begin position="113"/>
        <end position="125"/>
    </location>
</feature>
<evidence type="ECO:0000313" key="2">
    <source>
        <dbReference type="EMBL" id="EMP26572.1"/>
    </source>
</evidence>
<dbReference type="EMBL" id="KB577888">
    <property type="protein sequence ID" value="EMP26572.1"/>
    <property type="molecule type" value="Genomic_DNA"/>
</dbReference>
<feature type="region of interest" description="Disordered" evidence="1">
    <location>
        <begin position="26"/>
        <end position="128"/>
    </location>
</feature>
<dbReference type="Proteomes" id="UP000031443">
    <property type="component" value="Unassembled WGS sequence"/>
</dbReference>
<sequence length="225" mass="24395">MVGGATSAVPPPPTLLEVLRLDRKYKRTARSSSGAGAPEGADGSSRELGSQQDLKRGFERSCVLQPEETNKCPEELPGPPSDECPEELWGLPAAEYPEETEDLWTAEPYAQTGEGSSPGEPDSGPVLLPESKVTSLALSQSSIALDLSPLSDGCDIIRKVQEKRGQTCHTGDRLPRAGKQREGKGDGYDKNEICALTRSNRLFSHKQKMFSWSVANDLDSDFKTF</sequence>
<protein>
    <submittedName>
        <fullName evidence="2">Uncharacterized protein</fullName>
    </submittedName>
</protein>
<evidence type="ECO:0000313" key="3">
    <source>
        <dbReference type="Proteomes" id="UP000031443"/>
    </source>
</evidence>
<keyword evidence="3" id="KW-1185">Reference proteome</keyword>